<sequence length="525" mass="57511">MSAASPEPSTSKARRRSSSTLRVDLRLHAPDRVLDVLYIQHEAIGQGGFGITYGAQRRDSAALVAIKALPKTPLSVREVHLWRTISGIDGILPLRAVYEDDEFIYVEAERCQVDLRQLVRAPPPMFIICPGLGKRLTSGHAHLCSYSFWNGRKAVIMCNGRASGKRRPVIVVVSGIARPPTSCTASLLPFKICTAEVSPGPSPVGAAGSISSNGATLLCTNHDRHCLTPAYRPLMWSLGVLLHRCILGQTPFPARDHFHEQLYVVRDWSWDPALPCYSKVDARALDLLGRLLEKDTARRITAAEVLLHPWVVDGPINASEGISILDLMRDFIDERAEASPSPTHQTPISSPSPLSEATDDEVGVTPLRDHLTRASLQPSRHRTSSAHPAIGRRGLNRPSPPPALPRRSGGSLATSASSASPPGARGSHSRFDAGGTRVRSTSHSHVTQVDTHTQVVNRLRHRRASAANVHRHDILAEGRTHHRSPPHRESDHISSVQADGREVPLRPTRREPYLRQRVPTTPIRP</sequence>
<dbReference type="EMBL" id="CH991577">
    <property type="protein sequence ID" value="EDQ85086.1"/>
    <property type="molecule type" value="Genomic_DNA"/>
</dbReference>
<keyword evidence="5 6" id="KW-0067">ATP-binding</keyword>
<dbReference type="GO" id="GO:0005524">
    <property type="term" value="F:ATP binding"/>
    <property type="evidence" value="ECO:0007669"/>
    <property type="project" value="UniProtKB-UniRule"/>
</dbReference>
<evidence type="ECO:0000256" key="5">
    <source>
        <dbReference type="ARBA" id="ARBA00022840"/>
    </source>
</evidence>
<dbReference type="eggNOG" id="KOG0032">
    <property type="taxonomic scope" value="Eukaryota"/>
</dbReference>
<keyword evidence="3 6" id="KW-0547">Nucleotide-binding</keyword>
<dbReference type="InterPro" id="IPR011009">
    <property type="entry name" value="Kinase-like_dom_sf"/>
</dbReference>
<evidence type="ECO:0000256" key="1">
    <source>
        <dbReference type="ARBA" id="ARBA00022527"/>
    </source>
</evidence>
<evidence type="ECO:0000313" key="10">
    <source>
        <dbReference type="Proteomes" id="UP000001357"/>
    </source>
</evidence>
<feature type="region of interest" description="Disordered" evidence="7">
    <location>
        <begin position="337"/>
        <end position="525"/>
    </location>
</feature>
<dbReference type="InterPro" id="IPR017441">
    <property type="entry name" value="Protein_kinase_ATP_BS"/>
</dbReference>
<feature type="compositionally biased region" description="Low complexity" evidence="7">
    <location>
        <begin position="441"/>
        <end position="456"/>
    </location>
</feature>
<evidence type="ECO:0000313" key="9">
    <source>
        <dbReference type="EMBL" id="EDQ85086.1"/>
    </source>
</evidence>
<dbReference type="PROSITE" id="PS00107">
    <property type="entry name" value="PROTEIN_KINASE_ATP"/>
    <property type="match status" value="1"/>
</dbReference>
<dbReference type="InterPro" id="IPR030616">
    <property type="entry name" value="Aur-like"/>
</dbReference>
<name>A9VBL9_MONBE</name>
<dbReference type="Gene3D" id="1.10.510.10">
    <property type="entry name" value="Transferase(Phosphotransferase) domain 1"/>
    <property type="match status" value="2"/>
</dbReference>
<evidence type="ECO:0000256" key="7">
    <source>
        <dbReference type="SAM" id="MobiDB-lite"/>
    </source>
</evidence>
<accession>A9VBL9</accession>
<dbReference type="GeneID" id="5895320"/>
<dbReference type="InParanoid" id="A9VBL9"/>
<keyword evidence="4" id="KW-0418">Kinase</keyword>
<dbReference type="SUPFAM" id="SSF56112">
    <property type="entry name" value="Protein kinase-like (PK-like)"/>
    <property type="match status" value="1"/>
</dbReference>
<keyword evidence="2" id="KW-0808">Transferase</keyword>
<dbReference type="PROSITE" id="PS50011">
    <property type="entry name" value="PROTEIN_KINASE_DOM"/>
    <property type="match status" value="1"/>
</dbReference>
<dbReference type="KEGG" id="mbr:MONBRDRAFT_39009"/>
<dbReference type="AlphaFoldDB" id="A9VBL9"/>
<feature type="compositionally biased region" description="Basic and acidic residues" evidence="7">
    <location>
        <begin position="470"/>
        <end position="479"/>
    </location>
</feature>
<dbReference type="GO" id="GO:0004674">
    <property type="term" value="F:protein serine/threonine kinase activity"/>
    <property type="evidence" value="ECO:0007669"/>
    <property type="project" value="UniProtKB-KW"/>
</dbReference>
<evidence type="ECO:0000256" key="6">
    <source>
        <dbReference type="PROSITE-ProRule" id="PRU10141"/>
    </source>
</evidence>
<evidence type="ECO:0000256" key="2">
    <source>
        <dbReference type="ARBA" id="ARBA00022679"/>
    </source>
</evidence>
<proteinExistence type="predicted"/>
<keyword evidence="10" id="KW-1185">Reference proteome</keyword>
<feature type="compositionally biased region" description="Low complexity" evidence="7">
    <location>
        <begin position="405"/>
        <end position="426"/>
    </location>
</feature>
<protein>
    <recommendedName>
        <fullName evidence="8">Protein kinase domain-containing protein</fullName>
    </recommendedName>
</protein>
<gene>
    <name evidence="9" type="ORF">MONBRDRAFT_39009</name>
</gene>
<dbReference type="SMART" id="SM00220">
    <property type="entry name" value="S_TKc"/>
    <property type="match status" value="1"/>
</dbReference>
<dbReference type="RefSeq" id="XP_001750090.1">
    <property type="nucleotide sequence ID" value="XM_001750038.1"/>
</dbReference>
<evidence type="ECO:0000256" key="4">
    <source>
        <dbReference type="ARBA" id="ARBA00022777"/>
    </source>
</evidence>
<reference evidence="9 10" key="1">
    <citation type="journal article" date="2008" name="Nature">
        <title>The genome of the choanoflagellate Monosiga brevicollis and the origin of metazoans.</title>
        <authorList>
            <consortium name="JGI Sequencing"/>
            <person name="King N."/>
            <person name="Westbrook M.J."/>
            <person name="Young S.L."/>
            <person name="Kuo A."/>
            <person name="Abedin M."/>
            <person name="Chapman J."/>
            <person name="Fairclough S."/>
            <person name="Hellsten U."/>
            <person name="Isogai Y."/>
            <person name="Letunic I."/>
            <person name="Marr M."/>
            <person name="Pincus D."/>
            <person name="Putnam N."/>
            <person name="Rokas A."/>
            <person name="Wright K.J."/>
            <person name="Zuzow R."/>
            <person name="Dirks W."/>
            <person name="Good M."/>
            <person name="Goodstein D."/>
            <person name="Lemons D."/>
            <person name="Li W."/>
            <person name="Lyons J.B."/>
            <person name="Morris A."/>
            <person name="Nichols S."/>
            <person name="Richter D.J."/>
            <person name="Salamov A."/>
            <person name="Bork P."/>
            <person name="Lim W.A."/>
            <person name="Manning G."/>
            <person name="Miller W.T."/>
            <person name="McGinnis W."/>
            <person name="Shapiro H."/>
            <person name="Tjian R."/>
            <person name="Grigoriev I.V."/>
            <person name="Rokhsar D."/>
        </authorList>
    </citation>
    <scope>NUCLEOTIDE SEQUENCE [LARGE SCALE GENOMIC DNA]</scope>
    <source>
        <strain evidence="10">MX1 / ATCC 50154</strain>
    </source>
</reference>
<evidence type="ECO:0000256" key="3">
    <source>
        <dbReference type="ARBA" id="ARBA00022741"/>
    </source>
</evidence>
<dbReference type="STRING" id="81824.A9VBL9"/>
<organism evidence="9 10">
    <name type="scientific">Monosiga brevicollis</name>
    <name type="common">Choanoflagellate</name>
    <dbReference type="NCBI Taxonomy" id="81824"/>
    <lineage>
        <taxon>Eukaryota</taxon>
        <taxon>Choanoflagellata</taxon>
        <taxon>Craspedida</taxon>
        <taxon>Salpingoecidae</taxon>
        <taxon>Monosiga</taxon>
    </lineage>
</organism>
<dbReference type="Pfam" id="PF00069">
    <property type="entry name" value="Pkinase"/>
    <property type="match status" value="1"/>
</dbReference>
<dbReference type="Proteomes" id="UP000001357">
    <property type="component" value="Unassembled WGS sequence"/>
</dbReference>
<feature type="domain" description="Protein kinase" evidence="8">
    <location>
        <begin position="38"/>
        <end position="311"/>
    </location>
</feature>
<keyword evidence="1" id="KW-0723">Serine/threonine-protein kinase</keyword>
<evidence type="ECO:0000259" key="8">
    <source>
        <dbReference type="PROSITE" id="PS50011"/>
    </source>
</evidence>
<feature type="compositionally biased region" description="Polar residues" evidence="7">
    <location>
        <begin position="340"/>
        <end position="355"/>
    </location>
</feature>
<feature type="binding site" evidence="6">
    <location>
        <position position="67"/>
    </location>
    <ligand>
        <name>ATP</name>
        <dbReference type="ChEBI" id="CHEBI:30616"/>
    </ligand>
</feature>
<feature type="compositionally biased region" description="Basic and acidic residues" evidence="7">
    <location>
        <begin position="499"/>
        <end position="514"/>
    </location>
</feature>
<dbReference type="InterPro" id="IPR000719">
    <property type="entry name" value="Prot_kinase_dom"/>
</dbReference>
<dbReference type="PANTHER" id="PTHR24350">
    <property type="entry name" value="SERINE/THREONINE-PROTEIN KINASE IAL-RELATED"/>
    <property type="match status" value="1"/>
</dbReference>